<protein>
    <recommendedName>
        <fullName evidence="3">Right handed beta helix region</fullName>
    </recommendedName>
</protein>
<accession>A0A7W5H0U2</accession>
<reference evidence="1 2" key="1">
    <citation type="submission" date="2020-08" db="EMBL/GenBank/DDBJ databases">
        <title>Genomic Encyclopedia of Type Strains, Phase IV (KMG-IV): sequencing the most valuable type-strain genomes for metagenomic binning, comparative biology and taxonomic classification.</title>
        <authorList>
            <person name="Goeker M."/>
        </authorList>
    </citation>
    <scope>NUCLEOTIDE SEQUENCE [LARGE SCALE GENOMIC DNA]</scope>
    <source>
        <strain evidence="1 2">DSM 27471</strain>
    </source>
</reference>
<dbReference type="Proteomes" id="UP000544222">
    <property type="component" value="Unassembled WGS sequence"/>
</dbReference>
<dbReference type="SUPFAM" id="SSF51126">
    <property type="entry name" value="Pectin lyase-like"/>
    <property type="match status" value="1"/>
</dbReference>
<evidence type="ECO:0000313" key="1">
    <source>
        <dbReference type="EMBL" id="MBB3186903.1"/>
    </source>
</evidence>
<evidence type="ECO:0000313" key="2">
    <source>
        <dbReference type="Proteomes" id="UP000544222"/>
    </source>
</evidence>
<name>A0A7W5H0U2_9PORP</name>
<dbReference type="RefSeq" id="WP_183412739.1">
    <property type="nucleotide sequence ID" value="NZ_JACHYB010000001.1"/>
</dbReference>
<evidence type="ECO:0008006" key="3">
    <source>
        <dbReference type="Google" id="ProtNLM"/>
    </source>
</evidence>
<dbReference type="EMBL" id="JACHYB010000001">
    <property type="protein sequence ID" value="MBB3186903.1"/>
    <property type="molecule type" value="Genomic_DNA"/>
</dbReference>
<gene>
    <name evidence="1" type="ORF">FHX64_001066</name>
</gene>
<keyword evidence="2" id="KW-1185">Reference proteome</keyword>
<sequence length="486" mass="53920">MRSIVTLFIVLFALLLTNCTESKIAFGSDGKLAFSCDTLSFDTVFSTIGSTTQDFMVYNRSGNPVTIKSIQLVNGTASGFHINVDGTNLTDNELQNIEIKAHDSIYVFVSVTVNPQQQNNPVLIEDSVLFETNTNRQIVKLLAYGQDVTIFRSKTIHNDTTLTNAKPYLIYNYLAIDSGKTLTIQPGAKFYFHQNASLQVNGNLIADGGLGANQQITMQGDRIDWLFPGVPYAYLSGQWGGVQLSGAQSTYLLNHVILIDGKIGVNIPNGNNQHQPIVNIENSSIQNFDSCGIAAKNANLNMYNCEISNCKSYCLYFAGGTYTLTHNTIANYYNDVYGGKQRDGNPSVVLMDKDKDAIWPLSVIFNNCVITGYLTNELFLPDTLSSSQFKFHFNHCYIMSPAISSSNMSGMIWGNSQDNIFVNSTMQNGYYNFEPDSLSVLRGKADPAISRTTPYQYDMNGIYRFWNNQPDIGAYEWIPKNGIPKS</sequence>
<dbReference type="InterPro" id="IPR011050">
    <property type="entry name" value="Pectin_lyase_fold/virulence"/>
</dbReference>
<proteinExistence type="predicted"/>
<dbReference type="AlphaFoldDB" id="A0A7W5H0U2"/>
<comment type="caution">
    <text evidence="1">The sequence shown here is derived from an EMBL/GenBank/DDBJ whole genome shotgun (WGS) entry which is preliminary data.</text>
</comment>
<organism evidence="1 2">
    <name type="scientific">Microbacter margulisiae</name>
    <dbReference type="NCBI Taxonomy" id="1350067"/>
    <lineage>
        <taxon>Bacteria</taxon>
        <taxon>Pseudomonadati</taxon>
        <taxon>Bacteroidota</taxon>
        <taxon>Bacteroidia</taxon>
        <taxon>Bacteroidales</taxon>
        <taxon>Porphyromonadaceae</taxon>
        <taxon>Microbacter</taxon>
    </lineage>
</organism>